<feature type="transmembrane region" description="Helical" evidence="1">
    <location>
        <begin position="116"/>
        <end position="137"/>
    </location>
</feature>
<dbReference type="Proteomes" id="UP000094609">
    <property type="component" value="Chromosome"/>
</dbReference>
<evidence type="ECO:0000256" key="1">
    <source>
        <dbReference type="SAM" id="Phobius"/>
    </source>
</evidence>
<keyword evidence="1" id="KW-1133">Transmembrane helix</keyword>
<evidence type="ECO:0000313" key="3">
    <source>
        <dbReference type="Proteomes" id="UP000094609"/>
    </source>
</evidence>
<dbReference type="EMBL" id="CP017111">
    <property type="protein sequence ID" value="AOO66280.1"/>
    <property type="molecule type" value="Genomic_DNA"/>
</dbReference>
<dbReference type="KEGG" id="shal:SHALO_2521"/>
<accession>A0A1D7TMS6</accession>
<feature type="transmembrane region" description="Helical" evidence="1">
    <location>
        <begin position="81"/>
        <end position="104"/>
    </location>
</feature>
<proteinExistence type="predicted"/>
<reference evidence="3" key="1">
    <citation type="submission" date="2016-08" db="EMBL/GenBank/DDBJ databases">
        <title>Complete genome sequence of the organohalide-respiring Epsilonproteobacterium Sulfurospirillum halorespirans.</title>
        <authorList>
            <person name="Goris T."/>
            <person name="Zimmermann J."/>
            <person name="Schenz B."/>
            <person name="Lemos M."/>
            <person name="Hackermueller J."/>
            <person name="Diekert G."/>
        </authorList>
    </citation>
    <scope>NUCLEOTIDE SEQUENCE [LARGE SCALE GENOMIC DNA]</scope>
    <source>
        <strain>DSM 13726</strain>
        <strain evidence="3">PCE-M2</strain>
    </source>
</reference>
<gene>
    <name evidence="2" type="ORF">SHALO_2521</name>
</gene>
<evidence type="ECO:0000313" key="2">
    <source>
        <dbReference type="EMBL" id="AOO66280.1"/>
    </source>
</evidence>
<feature type="transmembrane region" description="Helical" evidence="1">
    <location>
        <begin position="58"/>
        <end position="75"/>
    </location>
</feature>
<dbReference type="RefSeq" id="WP_069478833.1">
    <property type="nucleotide sequence ID" value="NZ_CP017111.1"/>
</dbReference>
<keyword evidence="1" id="KW-0812">Transmembrane</keyword>
<name>A0A1D7TMS6_9BACT</name>
<organism evidence="2 3">
    <name type="scientific">Sulfurospirillum halorespirans DSM 13726</name>
    <dbReference type="NCBI Taxonomy" id="1193502"/>
    <lineage>
        <taxon>Bacteria</taxon>
        <taxon>Pseudomonadati</taxon>
        <taxon>Campylobacterota</taxon>
        <taxon>Epsilonproteobacteria</taxon>
        <taxon>Campylobacterales</taxon>
        <taxon>Sulfurospirillaceae</taxon>
        <taxon>Sulfurospirillum</taxon>
    </lineage>
</organism>
<protein>
    <submittedName>
        <fullName evidence="2">Uncharacterized protein</fullName>
    </submittedName>
</protein>
<feature type="transmembrane region" description="Helical" evidence="1">
    <location>
        <begin position="6"/>
        <end position="24"/>
    </location>
</feature>
<sequence length="139" mass="15728">MSLVIAAKLIHIASAILFIGCIYFRNFILPRARLALDGAQFEAMESALSPRTRLMGKINNTLLLFSGLFLAYTYFDPTNVLLHVKMTLGLIVIAMFFGAPLIMHRFVGEKKRKIKTIYHHVMFALMVCIVMLSQTMFAL</sequence>
<dbReference type="STRING" id="1193502.SHALO_2521"/>
<dbReference type="AlphaFoldDB" id="A0A1D7TMS6"/>
<keyword evidence="3" id="KW-1185">Reference proteome</keyword>
<dbReference type="PATRIC" id="fig|1193502.14.peg.2553"/>
<keyword evidence="1" id="KW-0472">Membrane</keyword>